<feature type="domain" description="VanZ-like" evidence="2">
    <location>
        <begin position="68"/>
        <end position="180"/>
    </location>
</feature>
<keyword evidence="1" id="KW-0472">Membrane</keyword>
<dbReference type="PANTHER" id="PTHR36834">
    <property type="entry name" value="MEMBRANE PROTEIN-RELATED"/>
    <property type="match status" value="1"/>
</dbReference>
<dbReference type="PANTHER" id="PTHR36834:SF2">
    <property type="entry name" value="MEMBRANE PROTEIN"/>
    <property type="match status" value="1"/>
</dbReference>
<dbReference type="InterPro" id="IPR006976">
    <property type="entry name" value="VanZ-like"/>
</dbReference>
<evidence type="ECO:0000259" key="2">
    <source>
        <dbReference type="Pfam" id="PF04892"/>
    </source>
</evidence>
<gene>
    <name evidence="3" type="ORF">IAA07_06305</name>
</gene>
<name>A0A9D2HI31_9FIRM</name>
<dbReference type="AlphaFoldDB" id="A0A9D2HI31"/>
<sequence length="192" mass="21638">MDRRCVLLISQWSALLWNILEDMKEPVCYIPSGICLGLAVTAAAAVLNRTVCSGRRRDIKKAAAFFLFAAYAAIVLQLAFFSREPGSRKGVDLQLFGTWGNEILPHEYLVENILMFIPFGLLIPFAFPWAEKKKNCILSAFLFSICLELMQLVTERGFCQIDDVWTNTLGAWIGWMISRAIKGSEKGRNLQP</sequence>
<feature type="transmembrane region" description="Helical" evidence="1">
    <location>
        <begin position="30"/>
        <end position="51"/>
    </location>
</feature>
<comment type="caution">
    <text evidence="3">The sequence shown here is derived from an EMBL/GenBank/DDBJ whole genome shotgun (WGS) entry which is preliminary data.</text>
</comment>
<evidence type="ECO:0000256" key="1">
    <source>
        <dbReference type="SAM" id="Phobius"/>
    </source>
</evidence>
<dbReference type="Proteomes" id="UP000823900">
    <property type="component" value="Unassembled WGS sequence"/>
</dbReference>
<evidence type="ECO:0000313" key="3">
    <source>
        <dbReference type="EMBL" id="HJA71180.1"/>
    </source>
</evidence>
<protein>
    <submittedName>
        <fullName evidence="3">VanZ family protein</fullName>
    </submittedName>
</protein>
<dbReference type="EMBL" id="DWZA01000055">
    <property type="protein sequence ID" value="HJA71180.1"/>
    <property type="molecule type" value="Genomic_DNA"/>
</dbReference>
<feature type="transmembrane region" description="Helical" evidence="1">
    <location>
        <begin position="63"/>
        <end position="81"/>
    </location>
</feature>
<feature type="transmembrane region" description="Helical" evidence="1">
    <location>
        <begin position="108"/>
        <end position="129"/>
    </location>
</feature>
<evidence type="ECO:0000313" key="4">
    <source>
        <dbReference type="Proteomes" id="UP000823900"/>
    </source>
</evidence>
<proteinExistence type="predicted"/>
<keyword evidence="1" id="KW-0812">Transmembrane</keyword>
<reference evidence="3" key="2">
    <citation type="submission" date="2021-04" db="EMBL/GenBank/DDBJ databases">
        <authorList>
            <person name="Gilroy R."/>
        </authorList>
    </citation>
    <scope>NUCLEOTIDE SEQUENCE</scope>
    <source>
        <strain evidence="3">CHK178-16964</strain>
    </source>
</reference>
<accession>A0A9D2HI31</accession>
<dbReference type="InterPro" id="IPR053150">
    <property type="entry name" value="Teicoplanin_resist-assoc"/>
</dbReference>
<dbReference type="Pfam" id="PF04892">
    <property type="entry name" value="VanZ"/>
    <property type="match status" value="1"/>
</dbReference>
<reference evidence="3" key="1">
    <citation type="journal article" date="2021" name="PeerJ">
        <title>Extensive microbial diversity within the chicken gut microbiome revealed by metagenomics and culture.</title>
        <authorList>
            <person name="Gilroy R."/>
            <person name="Ravi A."/>
            <person name="Getino M."/>
            <person name="Pursley I."/>
            <person name="Horton D.L."/>
            <person name="Alikhan N.F."/>
            <person name="Baker D."/>
            <person name="Gharbi K."/>
            <person name="Hall N."/>
            <person name="Watson M."/>
            <person name="Adriaenssens E.M."/>
            <person name="Foster-Nyarko E."/>
            <person name="Jarju S."/>
            <person name="Secka A."/>
            <person name="Antonio M."/>
            <person name="Oren A."/>
            <person name="Chaudhuri R.R."/>
            <person name="La Ragione R."/>
            <person name="Hildebrand F."/>
            <person name="Pallen M.J."/>
        </authorList>
    </citation>
    <scope>NUCLEOTIDE SEQUENCE</scope>
    <source>
        <strain evidence="3">CHK178-16964</strain>
    </source>
</reference>
<organism evidence="3 4">
    <name type="scientific">Candidatus Lachnoclostridium stercoravium</name>
    <dbReference type="NCBI Taxonomy" id="2838633"/>
    <lineage>
        <taxon>Bacteria</taxon>
        <taxon>Bacillati</taxon>
        <taxon>Bacillota</taxon>
        <taxon>Clostridia</taxon>
        <taxon>Lachnospirales</taxon>
        <taxon>Lachnospiraceae</taxon>
    </lineage>
</organism>
<keyword evidence="1" id="KW-1133">Transmembrane helix</keyword>